<evidence type="ECO:0000313" key="3">
    <source>
        <dbReference type="Proteomes" id="UP000269539"/>
    </source>
</evidence>
<evidence type="ECO:0000313" key="2">
    <source>
        <dbReference type="EMBL" id="RMY80379.1"/>
    </source>
</evidence>
<dbReference type="Proteomes" id="UP000269539">
    <property type="component" value="Unassembled WGS sequence"/>
</dbReference>
<feature type="transmembrane region" description="Helical" evidence="1">
    <location>
        <begin position="87"/>
        <end position="111"/>
    </location>
</feature>
<keyword evidence="1" id="KW-1133">Transmembrane helix</keyword>
<keyword evidence="1" id="KW-0472">Membrane</keyword>
<accession>A0A3M7EUX6</accession>
<organism evidence="2 3">
    <name type="scientific">Hortaea werneckii</name>
    <name type="common">Black yeast</name>
    <name type="synonym">Cladosporium werneckii</name>
    <dbReference type="NCBI Taxonomy" id="91943"/>
    <lineage>
        <taxon>Eukaryota</taxon>
        <taxon>Fungi</taxon>
        <taxon>Dikarya</taxon>
        <taxon>Ascomycota</taxon>
        <taxon>Pezizomycotina</taxon>
        <taxon>Dothideomycetes</taxon>
        <taxon>Dothideomycetidae</taxon>
        <taxon>Mycosphaerellales</taxon>
        <taxon>Teratosphaeriaceae</taxon>
        <taxon>Hortaea</taxon>
    </lineage>
</organism>
<reference evidence="2 3" key="1">
    <citation type="journal article" date="2018" name="BMC Genomics">
        <title>Genomic evidence for intraspecific hybridization in a clonal and extremely halotolerant yeast.</title>
        <authorList>
            <person name="Gostincar C."/>
            <person name="Stajich J.E."/>
            <person name="Zupancic J."/>
            <person name="Zalar P."/>
            <person name="Gunde-Cimerman N."/>
        </authorList>
    </citation>
    <scope>NUCLEOTIDE SEQUENCE [LARGE SCALE GENOMIC DNA]</scope>
    <source>
        <strain evidence="2 3">EXF-10513</strain>
    </source>
</reference>
<dbReference type="AlphaFoldDB" id="A0A3M7EUX6"/>
<evidence type="ECO:0000256" key="1">
    <source>
        <dbReference type="SAM" id="Phobius"/>
    </source>
</evidence>
<sequence length="130" mass="14574">MQQYGNLALHDYTLDLTTHHLPVQSPSRPHRHCPNLRSIWIFTYSAYDLQVFDTTVCARRGCMIIVLVERTLLVLLNVLADATRARTIAAGLGLVSAVVSFFHVAWCLAVIESFKDGVLGSNVRLVSWCF</sequence>
<name>A0A3M7EUX6_HORWE</name>
<keyword evidence="1" id="KW-0812">Transmembrane</keyword>
<comment type="caution">
    <text evidence="2">The sequence shown here is derived from an EMBL/GenBank/DDBJ whole genome shotgun (WGS) entry which is preliminary data.</text>
</comment>
<gene>
    <name evidence="2" type="ORF">D0864_08692</name>
</gene>
<proteinExistence type="predicted"/>
<protein>
    <submittedName>
        <fullName evidence="2">Uncharacterized protein</fullName>
    </submittedName>
</protein>
<dbReference type="EMBL" id="QWIO01001019">
    <property type="protein sequence ID" value="RMY80379.1"/>
    <property type="molecule type" value="Genomic_DNA"/>
</dbReference>